<proteinExistence type="predicted"/>
<dbReference type="RefSeq" id="WP_032561115.1">
    <property type="nucleotide sequence ID" value="NZ_JGDM01000034.1"/>
</dbReference>
<sequence>MMKTKMIYMILLFSSILFGGCVRDVIDDVPGTDEDYAADKKDVVLIRMGTNDAEVKDITSRLFNNIPSSWEIGKKTIVDYDKMKDPETELNADIKNPKIYMTVILNIDDVISGKYPISLFRMLKFYKRDFYVIATQSTPEQKEEMLSLIGVYMEAGYYAINYDNVQHYRIFPSADPYAKDNMIGKGVASFNQKLLTRSADTLPEGNDPDPGYNAQMADKEALKRIEIYNRIYGYAQGDMNYSMQAVPYKMKQGAAPDVIIDNSWAIDAYNFQIYSKNNNCILSITNNAGNGFTANIKDYTTPKGANVYAYIWNLMREASSEITVHSDGGIFREISYQPQTVNHGASYTENSFWKVSVSVSPTKLEDKPWEAFKVSFGKESSTEVSYKTKSMDYSCKGQFGNGLYSKLWQFIPGEFYDRAEAFVYETSQGLRWIDAAQAMTPNYVTWGGWTLRQNYLNHINNSMKLHQQQCIYSLESDAQPGVVSVAITDAIDLQKTYVHYNCGIRYGHDSARTDLKMSKMVWIDFRQWDN</sequence>
<evidence type="ECO:0000313" key="2">
    <source>
        <dbReference type="EMBL" id="EXZ45227.1"/>
    </source>
</evidence>
<dbReference type="PROSITE" id="PS51257">
    <property type="entry name" value="PROKAR_LIPOPROTEIN"/>
    <property type="match status" value="1"/>
</dbReference>
<dbReference type="PATRIC" id="fig|1339280.3.peg.1558"/>
<comment type="caution">
    <text evidence="2">The sequence shown here is derived from an EMBL/GenBank/DDBJ whole genome shotgun (WGS) entry which is preliminary data.</text>
</comment>
<dbReference type="Proteomes" id="UP000022272">
    <property type="component" value="Unassembled WGS sequence"/>
</dbReference>
<feature type="chain" id="PRO_5001483068" description="ATP/GTP-binding protein" evidence="1">
    <location>
        <begin position="20"/>
        <end position="530"/>
    </location>
</feature>
<keyword evidence="1" id="KW-0732">Signal</keyword>
<feature type="signal peptide" evidence="1">
    <location>
        <begin position="1"/>
        <end position="19"/>
    </location>
</feature>
<evidence type="ECO:0008006" key="4">
    <source>
        <dbReference type="Google" id="ProtNLM"/>
    </source>
</evidence>
<dbReference type="EMBL" id="JGDM01000034">
    <property type="protein sequence ID" value="EXZ45227.1"/>
    <property type="molecule type" value="Genomic_DNA"/>
</dbReference>
<reference evidence="2 3" key="1">
    <citation type="submission" date="2014-02" db="EMBL/GenBank/DDBJ databases">
        <authorList>
            <person name="Sears C."/>
            <person name="Carroll K."/>
            <person name="Sack B.R."/>
            <person name="Qadri F."/>
            <person name="Myers L.L."/>
            <person name="Chung G.-T."/>
            <person name="Escheverria P."/>
            <person name="Fraser C.M."/>
            <person name="Sadzewicz L."/>
            <person name="Shefchek K.A."/>
            <person name="Tallon L."/>
            <person name="Das S.P."/>
            <person name="Daugherty S."/>
            <person name="Mongodin E.F."/>
        </authorList>
    </citation>
    <scope>NUCLEOTIDE SEQUENCE [LARGE SCALE GENOMIC DNA]</scope>
    <source>
        <strain evidence="2 3">2-F-2 #4</strain>
    </source>
</reference>
<evidence type="ECO:0000256" key="1">
    <source>
        <dbReference type="SAM" id="SignalP"/>
    </source>
</evidence>
<evidence type="ECO:0000313" key="3">
    <source>
        <dbReference type="Proteomes" id="UP000022272"/>
    </source>
</evidence>
<name>A0A015ZLF3_BACFG</name>
<organism evidence="2 3">
    <name type="scientific">Bacteroides fragilis str. 2-F-2 #4</name>
    <dbReference type="NCBI Taxonomy" id="1339280"/>
    <lineage>
        <taxon>Bacteria</taxon>
        <taxon>Pseudomonadati</taxon>
        <taxon>Bacteroidota</taxon>
        <taxon>Bacteroidia</taxon>
        <taxon>Bacteroidales</taxon>
        <taxon>Bacteroidaceae</taxon>
        <taxon>Bacteroides</taxon>
    </lineage>
</organism>
<gene>
    <name evidence="2" type="ORF">M076_1618</name>
</gene>
<protein>
    <recommendedName>
        <fullName evidence="4">ATP/GTP-binding protein</fullName>
    </recommendedName>
</protein>
<accession>A0A015ZLF3</accession>
<dbReference type="AlphaFoldDB" id="A0A015ZLF3"/>